<dbReference type="EMBL" id="JACEEZ010012481">
    <property type="protein sequence ID" value="KAG0720655.1"/>
    <property type="molecule type" value="Genomic_DNA"/>
</dbReference>
<evidence type="ECO:0000313" key="3">
    <source>
        <dbReference type="Proteomes" id="UP000770661"/>
    </source>
</evidence>
<gene>
    <name evidence="2" type="ORF">GWK47_048082</name>
</gene>
<organism evidence="2 3">
    <name type="scientific">Chionoecetes opilio</name>
    <name type="common">Atlantic snow crab</name>
    <name type="synonym">Cancer opilio</name>
    <dbReference type="NCBI Taxonomy" id="41210"/>
    <lineage>
        <taxon>Eukaryota</taxon>
        <taxon>Metazoa</taxon>
        <taxon>Ecdysozoa</taxon>
        <taxon>Arthropoda</taxon>
        <taxon>Crustacea</taxon>
        <taxon>Multicrustacea</taxon>
        <taxon>Malacostraca</taxon>
        <taxon>Eumalacostraca</taxon>
        <taxon>Eucarida</taxon>
        <taxon>Decapoda</taxon>
        <taxon>Pleocyemata</taxon>
        <taxon>Brachyura</taxon>
        <taxon>Eubrachyura</taxon>
        <taxon>Majoidea</taxon>
        <taxon>Majidae</taxon>
        <taxon>Chionoecetes</taxon>
    </lineage>
</organism>
<dbReference type="AlphaFoldDB" id="A0A8J4Y461"/>
<dbReference type="PANTHER" id="PTHR46113:SF1">
    <property type="entry name" value="PEPTIDASE M17 LEUCYL AMINOPEPTIDASE N-TERMINAL DOMAIN-CONTAINING PROTEIN"/>
    <property type="match status" value="1"/>
</dbReference>
<evidence type="ECO:0000256" key="1">
    <source>
        <dbReference type="SAM" id="MobiDB-lite"/>
    </source>
</evidence>
<keyword evidence="3" id="KW-1185">Reference proteome</keyword>
<feature type="compositionally biased region" description="Basic residues" evidence="1">
    <location>
        <begin position="632"/>
        <end position="642"/>
    </location>
</feature>
<dbReference type="Proteomes" id="UP000770661">
    <property type="component" value="Unassembled WGS sequence"/>
</dbReference>
<comment type="caution">
    <text evidence="2">The sequence shown here is derived from an EMBL/GenBank/DDBJ whole genome shotgun (WGS) entry which is preliminary data.</text>
</comment>
<protein>
    <submittedName>
        <fullName evidence="2">Uncharacterized protein</fullName>
    </submittedName>
</protein>
<feature type="region of interest" description="Disordered" evidence="1">
    <location>
        <begin position="631"/>
        <end position="669"/>
    </location>
</feature>
<dbReference type="OrthoDB" id="6376573at2759"/>
<sequence>MFGETVAEWLASWSVELNVPSSNPAGSNSFKSLVWEHKVPSLSLTKEQLSNLSSSGRSSPHAAYTCLLIASVTVDSRGCLRLKLKIRTSQKMGSSPETKGVNIKSSLRHQRAGSINIKTIHMPSDMAAPATRKKTFIPLIGFADERLKNGGQLPSRGEALRRLFHMIRNDNQTSVKTAADDTVGEILDVWKIAHIPTHERKLEIGSGLAMANAVVEALHDWGVADQVVGMCFDTTASNTGWRSGACLLIEQQLGRDLLNVACRHHVLELIVAKAYAVCLNTPSSGPQIPLFTRFQDKWDLIDQDQHEITPDDHLTEAIRDSRDNLIAGHKLHLPQFQPRDDYRELLELSVIVLGGMPARGIRFRRPGAHHHARWMAKLIYAVKIYLFRGQANLTARESAGILRYVKFIISVYVPAWYAAPSPTSAPANDLALLKDLVGYEDKSLAKARADGFARRHLWYLSESLVPLAFFDEDLSLGRKRAMIEALSSNEGSEDLTKRAVVDPKADLSQKTLADFVTKSSRMFFVPLGIDDSFLETDPAEWHDDPRYVAAARKVNGIRVLNDFAERGVGRLQFDTHQERGPDAVHPATFAGPVGRPGVWGVNHWLKAHMLGRWPGASSHEFAVCGNHETVRAGRRRRPHRLERRGGIPQLSPAGVVPNRPPRSRNGSCR</sequence>
<accession>A0A8J4Y461</accession>
<name>A0A8J4Y461_CHIOP</name>
<proteinExistence type="predicted"/>
<evidence type="ECO:0000313" key="2">
    <source>
        <dbReference type="EMBL" id="KAG0720655.1"/>
    </source>
</evidence>
<reference evidence="2" key="1">
    <citation type="submission" date="2020-07" db="EMBL/GenBank/DDBJ databases">
        <title>The High-quality genome of the commercially important snow crab, Chionoecetes opilio.</title>
        <authorList>
            <person name="Jeong J.-H."/>
            <person name="Ryu S."/>
        </authorList>
    </citation>
    <scope>NUCLEOTIDE SEQUENCE</scope>
    <source>
        <strain evidence="2">MADBK_172401_WGS</strain>
        <tissue evidence="2">Digestive gland</tissue>
    </source>
</reference>
<dbReference type="PANTHER" id="PTHR46113">
    <property type="entry name" value="SNAC DOMAIN-CONTAINING PROTEIN"/>
    <property type="match status" value="1"/>
</dbReference>